<reference evidence="1 2" key="1">
    <citation type="submission" date="2017-10" db="EMBL/GenBank/DDBJ databases">
        <title>Novel microbial diversity and functional potential in the marine mammal oral microbiome.</title>
        <authorList>
            <person name="Dudek N.K."/>
            <person name="Sun C.L."/>
            <person name="Burstein D."/>
            <person name="Kantor R.S."/>
            <person name="Aliaga Goltsman D.S."/>
            <person name="Bik E.M."/>
            <person name="Thomas B.C."/>
            <person name="Banfield J.F."/>
            <person name="Relman D.A."/>
        </authorList>
    </citation>
    <scope>NUCLEOTIDE SEQUENCE [LARGE SCALE GENOMIC DNA]</scope>
    <source>
        <strain evidence="1">DOLZORAL124_49_17</strain>
    </source>
</reference>
<evidence type="ECO:0008006" key="3">
    <source>
        <dbReference type="Google" id="ProtNLM"/>
    </source>
</evidence>
<proteinExistence type="predicted"/>
<evidence type="ECO:0000313" key="2">
    <source>
        <dbReference type="Proteomes" id="UP000229740"/>
    </source>
</evidence>
<dbReference type="EMBL" id="PDPS01000056">
    <property type="protein sequence ID" value="PID55601.1"/>
    <property type="molecule type" value="Genomic_DNA"/>
</dbReference>
<protein>
    <recommendedName>
        <fullName evidence="3">DUF1902 domain-containing protein</fullName>
    </recommendedName>
</protein>
<dbReference type="Proteomes" id="UP000229740">
    <property type="component" value="Unassembled WGS sequence"/>
</dbReference>
<accession>A0A2G6E1G3</accession>
<dbReference type="InterPro" id="IPR035157">
    <property type="entry name" value="DUF5395"/>
</dbReference>
<dbReference type="Pfam" id="PF17373">
    <property type="entry name" value="DUF5395"/>
    <property type="match status" value="1"/>
</dbReference>
<comment type="caution">
    <text evidence="1">The sequence shown here is derived from an EMBL/GenBank/DDBJ whole genome shotgun (WGS) entry which is preliminary data.</text>
</comment>
<dbReference type="AlphaFoldDB" id="A0A2G6E1G3"/>
<evidence type="ECO:0000313" key="1">
    <source>
        <dbReference type="EMBL" id="PID55601.1"/>
    </source>
</evidence>
<gene>
    <name evidence="1" type="ORF">CSB45_15185</name>
</gene>
<organism evidence="1 2">
    <name type="scientific">candidate division KSB3 bacterium</name>
    <dbReference type="NCBI Taxonomy" id="2044937"/>
    <lineage>
        <taxon>Bacteria</taxon>
        <taxon>candidate division KSB3</taxon>
    </lineage>
</organism>
<name>A0A2G6E1G3_9BACT</name>
<sequence length="89" mass="10722">MATKTTSRITMTLGHDGRNWTLKNEELAVSADSLDELDRKLEQALHHRWQHEQPLEVHMMSNNDEMIPEWMKPYMDHYFNRVLELPLRY</sequence>